<dbReference type="Proteomes" id="UP000807159">
    <property type="component" value="Chromosome 1"/>
</dbReference>
<dbReference type="AlphaFoldDB" id="A0A8T2ZR36"/>
<reference evidence="1" key="1">
    <citation type="journal article" date="2021" name="J. Hered.">
        <title>Genome Assembly of Salicaceae Populus deltoides (Eastern Cottonwood) I-69 Based on Nanopore Sequencing and Hi-C Technologies.</title>
        <authorList>
            <person name="Bai S."/>
            <person name="Wu H."/>
            <person name="Zhang J."/>
            <person name="Pan Z."/>
            <person name="Zhao W."/>
            <person name="Li Z."/>
            <person name="Tong C."/>
        </authorList>
    </citation>
    <scope>NUCLEOTIDE SEQUENCE</scope>
    <source>
        <tissue evidence="1">Leaf</tissue>
    </source>
</reference>
<organism evidence="1 2">
    <name type="scientific">Populus deltoides</name>
    <name type="common">Eastern poplar</name>
    <name type="synonym">Eastern cottonwood</name>
    <dbReference type="NCBI Taxonomy" id="3696"/>
    <lineage>
        <taxon>Eukaryota</taxon>
        <taxon>Viridiplantae</taxon>
        <taxon>Streptophyta</taxon>
        <taxon>Embryophyta</taxon>
        <taxon>Tracheophyta</taxon>
        <taxon>Spermatophyta</taxon>
        <taxon>Magnoliopsida</taxon>
        <taxon>eudicotyledons</taxon>
        <taxon>Gunneridae</taxon>
        <taxon>Pentapetalae</taxon>
        <taxon>rosids</taxon>
        <taxon>fabids</taxon>
        <taxon>Malpighiales</taxon>
        <taxon>Salicaceae</taxon>
        <taxon>Saliceae</taxon>
        <taxon>Populus</taxon>
    </lineage>
</organism>
<sequence>MRSTANKQSNKLVRILLSPFKIISKAKYLYMKSMWSCVGRGGNGSFVCGPTAEAMILPKCFSVKPNPNANNDEVLKGILESMAKKTLRHQIESTMDGNGEVIKQTTVEPSGRVGRSYSVGVGKIGKIDEDRPCSFREDDNLKADWYISKSHAISRKSIGYY</sequence>
<evidence type="ECO:0000313" key="2">
    <source>
        <dbReference type="Proteomes" id="UP000807159"/>
    </source>
</evidence>
<protein>
    <submittedName>
        <fullName evidence="1">Uncharacterized protein</fullName>
    </submittedName>
</protein>
<keyword evidence="2" id="KW-1185">Reference proteome</keyword>
<evidence type="ECO:0000313" key="1">
    <source>
        <dbReference type="EMBL" id="KAH8519798.1"/>
    </source>
</evidence>
<accession>A0A8T2ZR36</accession>
<gene>
    <name evidence="1" type="ORF">H0E87_001296</name>
</gene>
<dbReference type="PANTHER" id="PTHR33526">
    <property type="entry name" value="OS07G0123800 PROTEIN"/>
    <property type="match status" value="1"/>
</dbReference>
<name>A0A8T2ZR36_POPDE</name>
<comment type="caution">
    <text evidence="1">The sequence shown here is derived from an EMBL/GenBank/DDBJ whole genome shotgun (WGS) entry which is preliminary data.</text>
</comment>
<proteinExistence type="predicted"/>
<dbReference type="EMBL" id="JACEGQ020000001">
    <property type="protein sequence ID" value="KAH8519798.1"/>
    <property type="molecule type" value="Genomic_DNA"/>
</dbReference>
<dbReference type="PANTHER" id="PTHR33526:SF20">
    <property type="entry name" value="VQ DOMAIN-CONTAINING PROTEIN"/>
    <property type="match status" value="1"/>
</dbReference>